<dbReference type="PATRIC" id="fig|595434.4.peg.1170"/>
<dbReference type="Proteomes" id="UP000036367">
    <property type="component" value="Unassembled WGS sequence"/>
</dbReference>
<evidence type="ECO:0000313" key="2">
    <source>
        <dbReference type="Proteomes" id="UP000036367"/>
    </source>
</evidence>
<protein>
    <submittedName>
        <fullName evidence="1">Uncharacterized protein</fullName>
    </submittedName>
</protein>
<evidence type="ECO:0000313" key="1">
    <source>
        <dbReference type="EMBL" id="KLU06762.1"/>
    </source>
</evidence>
<keyword evidence="2" id="KW-1185">Reference proteome</keyword>
<name>A0A0J1BJS1_RHOIS</name>
<gene>
    <name evidence="1" type="ORF">RISK_001218</name>
</gene>
<proteinExistence type="predicted"/>
<accession>A0A0J1BJS1</accession>
<comment type="caution">
    <text evidence="1">The sequence shown here is derived from an EMBL/GenBank/DDBJ whole genome shotgun (WGS) entry which is preliminary data.</text>
</comment>
<dbReference type="EMBL" id="LECT01000011">
    <property type="protein sequence ID" value="KLU06762.1"/>
    <property type="molecule type" value="Genomic_DNA"/>
</dbReference>
<reference evidence="1" key="1">
    <citation type="submission" date="2015-05" db="EMBL/GenBank/DDBJ databases">
        <title>Permanent draft genome of Rhodopirellula islandicus K833.</title>
        <authorList>
            <person name="Kizina J."/>
            <person name="Richter M."/>
            <person name="Glockner F.O."/>
            <person name="Harder J."/>
        </authorList>
    </citation>
    <scope>NUCLEOTIDE SEQUENCE [LARGE SCALE GENOMIC DNA]</scope>
    <source>
        <strain evidence="1">K833</strain>
    </source>
</reference>
<sequence length="39" mass="4263">MFRDVGYKKALLLVQVADVGQEWPTCSEIDKPVANGRGA</sequence>
<dbReference type="AlphaFoldDB" id="A0A0J1BJS1"/>
<organism evidence="1 2">
    <name type="scientific">Rhodopirellula islandica</name>
    <dbReference type="NCBI Taxonomy" id="595434"/>
    <lineage>
        <taxon>Bacteria</taxon>
        <taxon>Pseudomonadati</taxon>
        <taxon>Planctomycetota</taxon>
        <taxon>Planctomycetia</taxon>
        <taxon>Pirellulales</taxon>
        <taxon>Pirellulaceae</taxon>
        <taxon>Rhodopirellula</taxon>
    </lineage>
</organism>